<proteinExistence type="predicted"/>
<evidence type="ECO:0000256" key="3">
    <source>
        <dbReference type="PROSITE-ProRule" id="PRU00497"/>
    </source>
</evidence>
<dbReference type="PANTHER" id="PTHR10380:SF200">
    <property type="entry name" value="CUTICULAR PROTEIN 49AB-RELATED"/>
    <property type="match status" value="1"/>
</dbReference>
<dbReference type="EMBL" id="KQ460883">
    <property type="protein sequence ID" value="KPJ11375.1"/>
    <property type="molecule type" value="Genomic_DNA"/>
</dbReference>
<dbReference type="PROSITE" id="PS00233">
    <property type="entry name" value="CHIT_BIND_RR_1"/>
    <property type="match status" value="1"/>
</dbReference>
<reference evidence="4 5" key="1">
    <citation type="journal article" date="2015" name="Nat. Commun.">
        <title>Outbred genome sequencing and CRISPR/Cas9 gene editing in butterflies.</title>
        <authorList>
            <person name="Li X."/>
            <person name="Fan D."/>
            <person name="Zhang W."/>
            <person name="Liu G."/>
            <person name="Zhang L."/>
            <person name="Zhao L."/>
            <person name="Fang X."/>
            <person name="Chen L."/>
            <person name="Dong Y."/>
            <person name="Chen Y."/>
            <person name="Ding Y."/>
            <person name="Zhao R."/>
            <person name="Feng M."/>
            <person name="Zhu Y."/>
            <person name="Feng Y."/>
            <person name="Jiang X."/>
            <person name="Zhu D."/>
            <person name="Xiang H."/>
            <person name="Feng X."/>
            <person name="Li S."/>
            <person name="Wang J."/>
            <person name="Zhang G."/>
            <person name="Kronforst M.R."/>
            <person name="Wang W."/>
        </authorList>
    </citation>
    <scope>NUCLEOTIDE SEQUENCE [LARGE SCALE GENOMIC DNA]</scope>
    <source>
        <strain evidence="4">Ya'a_city_454_Pm</strain>
        <tissue evidence="4">Whole body</tissue>
    </source>
</reference>
<evidence type="ECO:0000313" key="5">
    <source>
        <dbReference type="Proteomes" id="UP000053240"/>
    </source>
</evidence>
<dbReference type="InterPro" id="IPR050468">
    <property type="entry name" value="Cuticle_Struct_Prot"/>
</dbReference>
<organism evidence="4 5">
    <name type="scientific">Papilio machaon</name>
    <name type="common">Old World swallowtail butterfly</name>
    <dbReference type="NCBI Taxonomy" id="76193"/>
    <lineage>
        <taxon>Eukaryota</taxon>
        <taxon>Metazoa</taxon>
        <taxon>Ecdysozoa</taxon>
        <taxon>Arthropoda</taxon>
        <taxon>Hexapoda</taxon>
        <taxon>Insecta</taxon>
        <taxon>Pterygota</taxon>
        <taxon>Neoptera</taxon>
        <taxon>Endopterygota</taxon>
        <taxon>Lepidoptera</taxon>
        <taxon>Glossata</taxon>
        <taxon>Ditrysia</taxon>
        <taxon>Papilionoidea</taxon>
        <taxon>Papilionidae</taxon>
        <taxon>Papilioninae</taxon>
        <taxon>Papilio</taxon>
    </lineage>
</organism>
<keyword evidence="5" id="KW-1185">Reference proteome</keyword>
<sequence length="489" mass="53842">MTATRLATITFRFPKWQKVDCGGLFGHTKWRSVISAYRSGLQEYPPNMKAKKGEKLGSFYSYKGSKVLSTISNALTSKMKLEYEVFVRVVEDVSSPTTKVPTPLTKEEIKSPLVILRPSSYAKVEPTTNNVVKNSISEIVKSLIVEEVLPTVTGIEPSAAEELKLTIGDVPLLPNDEVETKPTLPYEIFSNAYITTTDNTNVLTQEAATATATDSGDTLTEKDVTTTATDSGDNLTQKGGTVTARNILDILTAAAAAVTETDNTSFLTQEAATITTTDNVREVAQVLTANDSNVTITIISTVRSEDDGRYRPDFNFGRYSYTGDARYYNPYGRYNNYYRNNGRYNYRPNQELLTPYSITSENYRNIVPQVSQTSSPTTVRPTTSSPVYTLAKDRTVLPTALPVLQRSNISEGNARIVSQDSDFDVNTYRFSYLTENGISAGETGSVEQTENGGTRVTGFYEYIGADGLKYRVDYTADENGFHPTGAHLP</sequence>
<dbReference type="Pfam" id="PF00379">
    <property type="entry name" value="Chitin_bind_4"/>
    <property type="match status" value="1"/>
</dbReference>
<dbReference type="AlphaFoldDB" id="A0A194R297"/>
<accession>A0A194R297</accession>
<gene>
    <name evidence="4" type="ORF">RR48_15014</name>
</gene>
<dbReference type="GO" id="GO:0008010">
    <property type="term" value="F:structural constituent of chitin-based larval cuticle"/>
    <property type="evidence" value="ECO:0007669"/>
    <property type="project" value="TreeGrafter"/>
</dbReference>
<evidence type="ECO:0000256" key="1">
    <source>
        <dbReference type="ARBA" id="ARBA00022460"/>
    </source>
</evidence>
<dbReference type="InterPro" id="IPR000618">
    <property type="entry name" value="Insect_cuticle"/>
</dbReference>
<name>A0A194R297_PAPMA</name>
<dbReference type="GO" id="GO:0062129">
    <property type="term" value="C:chitin-based extracellular matrix"/>
    <property type="evidence" value="ECO:0007669"/>
    <property type="project" value="TreeGrafter"/>
</dbReference>
<dbReference type="PROSITE" id="PS51155">
    <property type="entry name" value="CHIT_BIND_RR_2"/>
    <property type="match status" value="1"/>
</dbReference>
<keyword evidence="2" id="KW-0732">Signal</keyword>
<dbReference type="Proteomes" id="UP000053240">
    <property type="component" value="Unassembled WGS sequence"/>
</dbReference>
<protein>
    <submittedName>
        <fullName evidence="4">Larval cuticle protein LCP-30</fullName>
    </submittedName>
</protein>
<evidence type="ECO:0000256" key="2">
    <source>
        <dbReference type="ARBA" id="ARBA00022729"/>
    </source>
</evidence>
<dbReference type="PANTHER" id="PTHR10380">
    <property type="entry name" value="CUTICLE PROTEIN"/>
    <property type="match status" value="1"/>
</dbReference>
<dbReference type="InParanoid" id="A0A194R297"/>
<keyword evidence="1 3" id="KW-0193">Cuticle</keyword>
<evidence type="ECO:0000313" key="4">
    <source>
        <dbReference type="EMBL" id="KPJ11375.1"/>
    </source>
</evidence>
<dbReference type="InterPro" id="IPR031311">
    <property type="entry name" value="CHIT_BIND_RR_consensus"/>
</dbReference>